<accession>A0AAD6UPX3</accession>
<protein>
    <submittedName>
        <fullName evidence="2">Uncharacterized protein</fullName>
    </submittedName>
</protein>
<feature type="transmembrane region" description="Helical" evidence="1">
    <location>
        <begin position="17"/>
        <end position="37"/>
    </location>
</feature>
<evidence type="ECO:0000313" key="3">
    <source>
        <dbReference type="Proteomes" id="UP001219525"/>
    </source>
</evidence>
<organism evidence="2 3">
    <name type="scientific">Mycena pura</name>
    <dbReference type="NCBI Taxonomy" id="153505"/>
    <lineage>
        <taxon>Eukaryota</taxon>
        <taxon>Fungi</taxon>
        <taxon>Dikarya</taxon>
        <taxon>Basidiomycota</taxon>
        <taxon>Agaricomycotina</taxon>
        <taxon>Agaricomycetes</taxon>
        <taxon>Agaricomycetidae</taxon>
        <taxon>Agaricales</taxon>
        <taxon>Marasmiineae</taxon>
        <taxon>Mycenaceae</taxon>
        <taxon>Mycena</taxon>
    </lineage>
</organism>
<proteinExistence type="predicted"/>
<gene>
    <name evidence="2" type="ORF">GGX14DRAFT_406598</name>
</gene>
<evidence type="ECO:0000256" key="1">
    <source>
        <dbReference type="SAM" id="Phobius"/>
    </source>
</evidence>
<dbReference type="AlphaFoldDB" id="A0AAD6UPX3"/>
<keyword evidence="3" id="KW-1185">Reference proteome</keyword>
<evidence type="ECO:0000313" key="2">
    <source>
        <dbReference type="EMBL" id="KAJ7192200.1"/>
    </source>
</evidence>
<dbReference type="EMBL" id="JARJCW010000123">
    <property type="protein sequence ID" value="KAJ7192200.1"/>
    <property type="molecule type" value="Genomic_DNA"/>
</dbReference>
<name>A0AAD6UPX3_9AGAR</name>
<feature type="transmembrane region" description="Helical" evidence="1">
    <location>
        <begin position="49"/>
        <end position="72"/>
    </location>
</feature>
<comment type="caution">
    <text evidence="2">The sequence shown here is derived from an EMBL/GenBank/DDBJ whole genome shotgun (WGS) entry which is preliminary data.</text>
</comment>
<keyword evidence="1" id="KW-1133">Transmembrane helix</keyword>
<keyword evidence="1" id="KW-0472">Membrane</keyword>
<dbReference type="Proteomes" id="UP001219525">
    <property type="component" value="Unassembled WGS sequence"/>
</dbReference>
<sequence length="281" mass="31397">MSELFIDDSTITWANRALLSAAVIFFYDFLLTGMSELELYRHFHEERKLICSFLALRYLAALYQLLMVFAIIDNRPTYWRCSALDKTALGLDTAFQLSYVGIIFWRVKTINGIWIAVPLAILGLASPIINIAVSNPSVFPACRALSATPTARAAFDAATTIALFFKLWRHIAFMGALASKTVTFVFTEEVKDIMSGHNAISISLFYIDHANHWQINIRNNGDGGRICTDSIRQLNGTLLCWLIVTHILDVYVGTGRKNLTCQAQPTHFSTSPRGIPHACSI</sequence>
<keyword evidence="1" id="KW-0812">Transmembrane</keyword>
<feature type="transmembrane region" description="Helical" evidence="1">
    <location>
        <begin position="112"/>
        <end position="133"/>
    </location>
</feature>
<reference evidence="2" key="1">
    <citation type="submission" date="2023-03" db="EMBL/GenBank/DDBJ databases">
        <title>Massive genome expansion in bonnet fungi (Mycena s.s.) driven by repeated elements and novel gene families across ecological guilds.</title>
        <authorList>
            <consortium name="Lawrence Berkeley National Laboratory"/>
            <person name="Harder C.B."/>
            <person name="Miyauchi S."/>
            <person name="Viragh M."/>
            <person name="Kuo A."/>
            <person name="Thoen E."/>
            <person name="Andreopoulos B."/>
            <person name="Lu D."/>
            <person name="Skrede I."/>
            <person name="Drula E."/>
            <person name="Henrissat B."/>
            <person name="Morin E."/>
            <person name="Kohler A."/>
            <person name="Barry K."/>
            <person name="LaButti K."/>
            <person name="Morin E."/>
            <person name="Salamov A."/>
            <person name="Lipzen A."/>
            <person name="Mereny Z."/>
            <person name="Hegedus B."/>
            <person name="Baldrian P."/>
            <person name="Stursova M."/>
            <person name="Weitz H."/>
            <person name="Taylor A."/>
            <person name="Grigoriev I.V."/>
            <person name="Nagy L.G."/>
            <person name="Martin F."/>
            <person name="Kauserud H."/>
        </authorList>
    </citation>
    <scope>NUCLEOTIDE SEQUENCE</scope>
    <source>
        <strain evidence="2">9144</strain>
    </source>
</reference>